<comment type="caution">
    <text evidence="1">The sequence shown here is derived from an EMBL/GenBank/DDBJ whole genome shotgun (WGS) entry which is preliminary data.</text>
</comment>
<reference evidence="1" key="1">
    <citation type="submission" date="2021-12" db="EMBL/GenBank/DDBJ databases">
        <title>Prjna785345.</title>
        <authorList>
            <person name="Rujirawat T."/>
            <person name="Krajaejun T."/>
        </authorList>
    </citation>
    <scope>NUCLEOTIDE SEQUENCE</scope>
    <source>
        <strain evidence="1">Pi057C3</strain>
    </source>
</reference>
<name>A0AAD5L860_PYTIN</name>
<dbReference type="Proteomes" id="UP001209570">
    <property type="component" value="Unassembled WGS sequence"/>
</dbReference>
<sequence>MLLLEEPIQEPRGSHNICYAIHNILIQVGCADVDEHNLKRLSVILDSFDRSIYALLACPDDHCDVPWMCRRSSAVSISTI</sequence>
<keyword evidence="2" id="KW-1185">Reference proteome</keyword>
<gene>
    <name evidence="1" type="ORF">P43SY_011484</name>
</gene>
<protein>
    <submittedName>
        <fullName evidence="1">Uncharacterized protein</fullName>
    </submittedName>
</protein>
<evidence type="ECO:0000313" key="1">
    <source>
        <dbReference type="EMBL" id="KAJ0391522.1"/>
    </source>
</evidence>
<organism evidence="1 2">
    <name type="scientific">Pythium insidiosum</name>
    <name type="common">Pythiosis disease agent</name>
    <dbReference type="NCBI Taxonomy" id="114742"/>
    <lineage>
        <taxon>Eukaryota</taxon>
        <taxon>Sar</taxon>
        <taxon>Stramenopiles</taxon>
        <taxon>Oomycota</taxon>
        <taxon>Peronosporomycetes</taxon>
        <taxon>Pythiales</taxon>
        <taxon>Pythiaceae</taxon>
        <taxon>Pythium</taxon>
    </lineage>
</organism>
<proteinExistence type="predicted"/>
<accession>A0AAD5L860</accession>
<dbReference type="AlphaFoldDB" id="A0AAD5L860"/>
<dbReference type="EMBL" id="JAKCXM010000989">
    <property type="protein sequence ID" value="KAJ0391522.1"/>
    <property type="molecule type" value="Genomic_DNA"/>
</dbReference>
<evidence type="ECO:0000313" key="2">
    <source>
        <dbReference type="Proteomes" id="UP001209570"/>
    </source>
</evidence>